<keyword evidence="6" id="KW-1185">Reference proteome</keyword>
<dbReference type="InterPro" id="IPR014721">
    <property type="entry name" value="Ribsml_uS5_D2-typ_fold_subgr"/>
</dbReference>
<keyword evidence="3 4" id="KW-0687">Ribonucleoprotein</keyword>
<dbReference type="SUPFAM" id="SSF54211">
    <property type="entry name" value="Ribosomal protein S5 domain 2-like"/>
    <property type="match status" value="1"/>
</dbReference>
<sequence length="348" mass="38537">MNVARSVARTALRTRTYSTATTYVPPASLENVLPRRRVQLKPIPESPNFYTGRAAYYDQINGLETAIQHTRSALQKLQLLPLPSFARHSIPPGHHVWITKDGLTEMLNAPLTTSRYRRLLGLLNQLDSYRRIADVAGVGMLADRVAGVLEVFERENKEAVLARGKRKPVEFDEHGRSYTVGRRKESAARVWVIPVQKPETSTDVSTSSTTSQKAAAEDVLPQLTPTITSAMSDSPLKPITVTTTNILINNTPLSQYFPIPADRERVVRPFKIAGLVGAYNVFALVRGGGTSGQSGAVSLGIAKALSAHAPEVEPLLRRAKLMRRDPRMVERKKTGRPKARKAYTWVKR</sequence>
<protein>
    <recommendedName>
        <fullName evidence="7">Ribosomal protein S5 domain 2-like protein</fullName>
    </recommendedName>
</protein>
<dbReference type="Gene3D" id="3.30.230.10">
    <property type="match status" value="1"/>
</dbReference>
<keyword evidence="2 4" id="KW-0689">Ribosomal protein</keyword>
<evidence type="ECO:0000256" key="4">
    <source>
        <dbReference type="RuleBase" id="RU003815"/>
    </source>
</evidence>
<dbReference type="EMBL" id="KZ110592">
    <property type="protein sequence ID" value="OSX66315.1"/>
    <property type="molecule type" value="Genomic_DNA"/>
</dbReference>
<dbReference type="InterPro" id="IPR020568">
    <property type="entry name" value="Ribosomal_Su5_D2-typ_SF"/>
</dbReference>
<evidence type="ECO:0000313" key="5">
    <source>
        <dbReference type="EMBL" id="OSX66315.1"/>
    </source>
</evidence>
<dbReference type="PROSITE" id="PS00360">
    <property type="entry name" value="RIBOSOMAL_S9"/>
    <property type="match status" value="1"/>
</dbReference>
<name>A0A1X6NCE9_9APHY</name>
<reference evidence="5 6" key="1">
    <citation type="submission" date="2017-04" db="EMBL/GenBank/DDBJ databases">
        <title>Genome Sequence of the Model Brown-Rot Fungus Postia placenta SB12.</title>
        <authorList>
            <consortium name="DOE Joint Genome Institute"/>
            <person name="Gaskell J."/>
            <person name="Kersten P."/>
            <person name="Larrondo L.F."/>
            <person name="Canessa P."/>
            <person name="Martinez D."/>
            <person name="Hibbett D."/>
            <person name="Schmoll M."/>
            <person name="Kubicek C.P."/>
            <person name="Martinez A.T."/>
            <person name="Yadav J."/>
            <person name="Master E."/>
            <person name="Magnuson J.K."/>
            <person name="James T."/>
            <person name="Yaver D."/>
            <person name="Berka R."/>
            <person name="Labutti K."/>
            <person name="Lipzen A."/>
            <person name="Aerts A."/>
            <person name="Barry K."/>
            <person name="Henrissat B."/>
            <person name="Blanchette R."/>
            <person name="Grigoriev I."/>
            <person name="Cullen D."/>
        </authorList>
    </citation>
    <scope>NUCLEOTIDE SEQUENCE [LARGE SCALE GENOMIC DNA]</scope>
    <source>
        <strain evidence="5 6">MAD-698-R-SB12</strain>
    </source>
</reference>
<dbReference type="GO" id="GO:0005763">
    <property type="term" value="C:mitochondrial small ribosomal subunit"/>
    <property type="evidence" value="ECO:0007669"/>
    <property type="project" value="TreeGrafter"/>
</dbReference>
<organism evidence="5 6">
    <name type="scientific">Postia placenta MAD-698-R-SB12</name>
    <dbReference type="NCBI Taxonomy" id="670580"/>
    <lineage>
        <taxon>Eukaryota</taxon>
        <taxon>Fungi</taxon>
        <taxon>Dikarya</taxon>
        <taxon>Basidiomycota</taxon>
        <taxon>Agaricomycotina</taxon>
        <taxon>Agaricomycetes</taxon>
        <taxon>Polyporales</taxon>
        <taxon>Adustoporiaceae</taxon>
        <taxon>Rhodonia</taxon>
    </lineage>
</organism>
<dbReference type="GO" id="GO:0003735">
    <property type="term" value="F:structural constituent of ribosome"/>
    <property type="evidence" value="ECO:0007669"/>
    <property type="project" value="InterPro"/>
</dbReference>
<dbReference type="Pfam" id="PF00380">
    <property type="entry name" value="Ribosomal_S9"/>
    <property type="match status" value="1"/>
</dbReference>
<dbReference type="AlphaFoldDB" id="A0A1X6NCE9"/>
<dbReference type="InterPro" id="IPR000754">
    <property type="entry name" value="Ribosomal_uS9"/>
</dbReference>
<dbReference type="OrthoDB" id="10254627at2759"/>
<dbReference type="Proteomes" id="UP000194127">
    <property type="component" value="Unassembled WGS sequence"/>
</dbReference>
<dbReference type="GeneID" id="36333483"/>
<evidence type="ECO:0000313" key="6">
    <source>
        <dbReference type="Proteomes" id="UP000194127"/>
    </source>
</evidence>
<dbReference type="GO" id="GO:0006412">
    <property type="term" value="P:translation"/>
    <property type="evidence" value="ECO:0007669"/>
    <property type="project" value="InterPro"/>
</dbReference>
<dbReference type="STRING" id="670580.A0A1X6NCE9"/>
<dbReference type="PANTHER" id="PTHR21569">
    <property type="entry name" value="RIBOSOMAL PROTEIN S9"/>
    <property type="match status" value="1"/>
</dbReference>
<accession>A0A1X6NCE9</accession>
<comment type="similarity">
    <text evidence="1 4">Belongs to the universal ribosomal protein uS9 family.</text>
</comment>
<dbReference type="InterPro" id="IPR020574">
    <property type="entry name" value="Ribosomal_uS9_CS"/>
</dbReference>
<dbReference type="GO" id="GO:0003723">
    <property type="term" value="F:RNA binding"/>
    <property type="evidence" value="ECO:0007669"/>
    <property type="project" value="TreeGrafter"/>
</dbReference>
<proteinExistence type="inferred from homology"/>
<dbReference type="RefSeq" id="XP_024343109.1">
    <property type="nucleotide sequence ID" value="XM_024488534.1"/>
</dbReference>
<evidence type="ECO:0008006" key="7">
    <source>
        <dbReference type="Google" id="ProtNLM"/>
    </source>
</evidence>
<gene>
    <name evidence="5" type="ORF">POSPLADRAFT_1177761</name>
</gene>
<dbReference type="PANTHER" id="PTHR21569:SF1">
    <property type="entry name" value="SMALL RIBOSOMAL SUBUNIT PROTEIN US9M"/>
    <property type="match status" value="1"/>
</dbReference>
<evidence type="ECO:0000256" key="3">
    <source>
        <dbReference type="ARBA" id="ARBA00023274"/>
    </source>
</evidence>
<evidence type="ECO:0000256" key="2">
    <source>
        <dbReference type="ARBA" id="ARBA00022980"/>
    </source>
</evidence>
<evidence type="ECO:0000256" key="1">
    <source>
        <dbReference type="ARBA" id="ARBA00005251"/>
    </source>
</evidence>